<dbReference type="KEGG" id="cyt:cce_3815"/>
<dbReference type="STRING" id="43989.cce_3815"/>
<accession>B1WNY4</accession>
<evidence type="ECO:0000313" key="1">
    <source>
        <dbReference type="EMBL" id="ACB53163.1"/>
    </source>
</evidence>
<dbReference type="EMBL" id="CP000806">
    <property type="protein sequence ID" value="ACB53163.1"/>
    <property type="molecule type" value="Genomic_DNA"/>
</dbReference>
<name>B1WNY4_CROS5</name>
<sequence length="60" mass="7102">MANNHYNKVEVDWLSSIASIPKIQLFHIKAHYSKQKQQKTPDYLKSNGRNLRLSSKRLNY</sequence>
<dbReference type="HOGENOM" id="CLU_2933652_0_0_3"/>
<keyword evidence="2" id="KW-1185">Reference proteome</keyword>
<evidence type="ECO:0000313" key="2">
    <source>
        <dbReference type="Proteomes" id="UP000001203"/>
    </source>
</evidence>
<organism evidence="1 2">
    <name type="scientific">Crocosphaera subtropica (strain ATCC 51142 / BH68)</name>
    <name type="common">Cyanothece sp. (strain ATCC 51142)</name>
    <dbReference type="NCBI Taxonomy" id="43989"/>
    <lineage>
        <taxon>Bacteria</taxon>
        <taxon>Bacillati</taxon>
        <taxon>Cyanobacteriota</taxon>
        <taxon>Cyanophyceae</taxon>
        <taxon>Oscillatoriophycideae</taxon>
        <taxon>Chroococcales</taxon>
        <taxon>Aphanothecaceae</taxon>
        <taxon>Crocosphaera</taxon>
        <taxon>Crocosphaera subtropica</taxon>
    </lineage>
</organism>
<gene>
    <name evidence="1" type="ordered locus">cce_3815</name>
</gene>
<protein>
    <submittedName>
        <fullName evidence="1">Uncharacterized protein</fullName>
    </submittedName>
</protein>
<dbReference type="Proteomes" id="UP000001203">
    <property type="component" value="Chromosome circular"/>
</dbReference>
<proteinExistence type="predicted"/>
<dbReference type="AlphaFoldDB" id="B1WNY4"/>
<reference evidence="1 2" key="1">
    <citation type="journal article" date="2008" name="Proc. Natl. Acad. Sci. U.S.A.">
        <title>The genome of Cyanothece 51142, a unicellular diazotrophic cyanobacterium important in the marine nitrogen cycle.</title>
        <authorList>
            <person name="Welsh E.A."/>
            <person name="Liberton M."/>
            <person name="Stoeckel J."/>
            <person name="Loh T."/>
            <person name="Elvitigala T."/>
            <person name="Wang C."/>
            <person name="Wollam A."/>
            <person name="Fulton R.S."/>
            <person name="Clifton S.W."/>
            <person name="Jacobs J.M."/>
            <person name="Aurora R."/>
            <person name="Ghosh B.K."/>
            <person name="Sherman L.A."/>
            <person name="Smith R.D."/>
            <person name="Wilson R.K."/>
            <person name="Pakrasi H.B."/>
        </authorList>
    </citation>
    <scope>NUCLEOTIDE SEQUENCE [LARGE SCALE GENOMIC DNA]</scope>
    <source>
        <strain evidence="2">ATCC 51142 / BH68</strain>
    </source>
</reference>